<dbReference type="Proteomes" id="UP001167864">
    <property type="component" value="Unassembled WGS sequence"/>
</dbReference>
<dbReference type="EMBL" id="CPYD01000006">
    <property type="protein sequence ID" value="CNE61118.1"/>
    <property type="molecule type" value="Genomic_DNA"/>
</dbReference>
<proteinExistence type="predicted"/>
<evidence type="ECO:0000313" key="1">
    <source>
        <dbReference type="EMBL" id="CNE61118.1"/>
    </source>
</evidence>
<dbReference type="EMBL" id="JAUEHU010000006">
    <property type="protein sequence ID" value="MDN0087397.1"/>
    <property type="molecule type" value="Genomic_DNA"/>
</dbReference>
<gene>
    <name evidence="1" type="ORF">ERS137967_02052</name>
    <name evidence="2" type="ORF">QVN42_08320</name>
</gene>
<protein>
    <submittedName>
        <fullName evidence="2">Uncharacterized protein</fullName>
    </submittedName>
</protein>
<evidence type="ECO:0000313" key="2">
    <source>
        <dbReference type="EMBL" id="MDN0087397.1"/>
    </source>
</evidence>
<accession>A0AAW7JWL7</accession>
<reference evidence="2" key="2">
    <citation type="submission" date="2023-06" db="EMBL/GenBank/DDBJ databases">
        <authorList>
            <person name="Polev D.E."/>
            <person name="Saitova A.T."/>
            <person name="Bogumilchik E.A."/>
            <person name="Kokorina G.I."/>
            <person name="Voskresenskaia E.A."/>
        </authorList>
    </citation>
    <scope>NUCLEOTIDE SEQUENCE</scope>
    <source>
        <strain evidence="2">2145 StPb PI</strain>
    </source>
</reference>
<dbReference type="Proteomes" id="UP000040578">
    <property type="component" value="Unassembled WGS sequence"/>
</dbReference>
<reference evidence="1 3" key="1">
    <citation type="submission" date="2015-03" db="EMBL/GenBank/DDBJ databases">
        <authorList>
            <consortium name="Pathogen Informatics"/>
            <person name="Murphy D."/>
        </authorList>
    </citation>
    <scope>NUCLEOTIDE SEQUENCE [LARGE SCALE GENOMIC DNA]</scope>
    <source>
        <strain evidence="3">type strain: CIP110231</strain>
        <strain evidence="1">Type strain: CIP110231</strain>
    </source>
</reference>
<evidence type="ECO:0000313" key="4">
    <source>
        <dbReference type="Proteomes" id="UP001167864"/>
    </source>
</evidence>
<dbReference type="AlphaFoldDB" id="A0AAW7JWL7"/>
<keyword evidence="3" id="KW-1185">Reference proteome</keyword>
<name>A0AAW7JWL7_9GAMM</name>
<evidence type="ECO:0000313" key="3">
    <source>
        <dbReference type="Proteomes" id="UP000040578"/>
    </source>
</evidence>
<organism evidence="2 4">
    <name type="scientific">Yersinia nurmii</name>
    <dbReference type="NCBI Taxonomy" id="685706"/>
    <lineage>
        <taxon>Bacteria</taxon>
        <taxon>Pseudomonadati</taxon>
        <taxon>Pseudomonadota</taxon>
        <taxon>Gammaproteobacteria</taxon>
        <taxon>Enterobacterales</taxon>
        <taxon>Yersiniaceae</taxon>
        <taxon>Yersinia</taxon>
    </lineage>
</organism>
<dbReference type="RefSeq" id="WP_049598384.1">
    <property type="nucleotide sequence ID" value="NZ_CPYD01000006.1"/>
</dbReference>
<sequence length="134" mass="15126">MSSERIQHETICFDYMKFLSASCKKRWSFVDAIYGVMPIFGMVVKKSQTELEKNPQEQLTALALQVLSTQVSDETNMIRLIRLARQQGIQSLEVQLPYGLDIGQLATISRQCSPQVALTLNGERLLVNLPVIQP</sequence>
<comment type="caution">
    <text evidence="2">The sequence shown here is derived from an EMBL/GenBank/DDBJ whole genome shotgun (WGS) entry which is preliminary data.</text>
</comment>